<feature type="compositionally biased region" description="Acidic residues" evidence="9">
    <location>
        <begin position="183"/>
        <end position="204"/>
    </location>
</feature>
<comment type="subcellular location">
    <subcellularLocation>
        <location evidence="2">Chromosome</location>
    </subcellularLocation>
    <subcellularLocation>
        <location evidence="1">Nucleus</location>
    </subcellularLocation>
</comment>
<evidence type="ECO:0000256" key="3">
    <source>
        <dbReference type="ARBA" id="ARBA00008774"/>
    </source>
</evidence>
<dbReference type="GO" id="GO:0005634">
    <property type="term" value="C:nucleus"/>
    <property type="evidence" value="ECO:0007669"/>
    <property type="project" value="UniProtKB-SubCell"/>
</dbReference>
<dbReference type="PANTHER" id="PTHR48112">
    <property type="entry name" value="HIGH MOBILITY GROUP PROTEIN DSP1"/>
    <property type="match status" value="1"/>
</dbReference>
<protein>
    <recommendedName>
        <fullName evidence="10">HMG box domain-containing protein</fullName>
    </recommendedName>
</protein>
<dbReference type="InterPro" id="IPR050342">
    <property type="entry name" value="HMGB"/>
</dbReference>
<dbReference type="SUPFAM" id="SSF47095">
    <property type="entry name" value="HMG-box"/>
    <property type="match status" value="2"/>
</dbReference>
<reference evidence="12" key="1">
    <citation type="submission" date="2011-08" db="EMBL/GenBank/DDBJ databases">
        <authorList>
            <person name="Rombauts S."/>
        </authorList>
    </citation>
    <scope>NUCLEOTIDE SEQUENCE</scope>
    <source>
        <strain evidence="12">London</strain>
    </source>
</reference>
<dbReference type="Proteomes" id="UP000015104">
    <property type="component" value="Unassembled WGS sequence"/>
</dbReference>
<dbReference type="STRING" id="32264.T1JWH1"/>
<dbReference type="PROSITE" id="PS00353">
    <property type="entry name" value="HMG_BOX_1"/>
    <property type="match status" value="1"/>
</dbReference>
<dbReference type="Pfam" id="PF00505">
    <property type="entry name" value="HMG_box"/>
    <property type="match status" value="1"/>
</dbReference>
<dbReference type="GO" id="GO:0003677">
    <property type="term" value="F:DNA binding"/>
    <property type="evidence" value="ECO:0007669"/>
    <property type="project" value="UniProtKB-UniRule"/>
</dbReference>
<feature type="domain" description="HMG box" evidence="10">
    <location>
        <begin position="99"/>
        <end position="167"/>
    </location>
</feature>
<comment type="similarity">
    <text evidence="3">Belongs to the HMGB family.</text>
</comment>
<evidence type="ECO:0000259" key="10">
    <source>
        <dbReference type="PROSITE" id="PS50118"/>
    </source>
</evidence>
<feature type="region of interest" description="Disordered" evidence="9">
    <location>
        <begin position="117"/>
        <end position="204"/>
    </location>
</feature>
<keyword evidence="5" id="KW-0677">Repeat</keyword>
<evidence type="ECO:0000256" key="5">
    <source>
        <dbReference type="ARBA" id="ARBA00022737"/>
    </source>
</evidence>
<dbReference type="HOGENOM" id="CLU_082854_0_0_1"/>
<sequence length="204" mass="23693">MGKGGDSKPKGRMSAYAYFVQTCREEHKKKHPSENVVFAEFSKKCAERWKTMNEKEKQRFHTMAEKDKKRYDTEMADYKPSKNEKGGKKRKRAKDPNAPKRALSAFFWFCNDERSKVKETMPESSVGEVAKELGRRWGNISEKDKSKYEALAAKDKARYEKESNAYKNKKPKGSAKSSKKADSDDEDEEEEEEEEEDDDDDDDD</sequence>
<feature type="compositionally biased region" description="Basic and acidic residues" evidence="9">
    <location>
        <begin position="129"/>
        <end position="164"/>
    </location>
</feature>
<dbReference type="SMART" id="SM00398">
    <property type="entry name" value="HMG"/>
    <property type="match status" value="2"/>
</dbReference>
<dbReference type="OrthoDB" id="1919336at2759"/>
<dbReference type="KEGG" id="tut:107371725"/>
<dbReference type="PRINTS" id="PR00886">
    <property type="entry name" value="HIGHMOBLTY12"/>
</dbReference>
<evidence type="ECO:0000256" key="8">
    <source>
        <dbReference type="PROSITE-ProRule" id="PRU00267"/>
    </source>
</evidence>
<evidence type="ECO:0000256" key="9">
    <source>
        <dbReference type="SAM" id="MobiDB-lite"/>
    </source>
</evidence>
<dbReference type="FunFam" id="1.10.30.10:FF:000016">
    <property type="entry name" value="FACT complex subunit SSRP1"/>
    <property type="match status" value="1"/>
</dbReference>
<feature type="region of interest" description="Disordered" evidence="9">
    <location>
        <begin position="54"/>
        <end position="98"/>
    </location>
</feature>
<organism evidence="11 12">
    <name type="scientific">Tetranychus urticae</name>
    <name type="common">Two-spotted spider mite</name>
    <dbReference type="NCBI Taxonomy" id="32264"/>
    <lineage>
        <taxon>Eukaryota</taxon>
        <taxon>Metazoa</taxon>
        <taxon>Ecdysozoa</taxon>
        <taxon>Arthropoda</taxon>
        <taxon>Chelicerata</taxon>
        <taxon>Arachnida</taxon>
        <taxon>Acari</taxon>
        <taxon>Acariformes</taxon>
        <taxon>Trombidiformes</taxon>
        <taxon>Prostigmata</taxon>
        <taxon>Eleutherengona</taxon>
        <taxon>Raphignathae</taxon>
        <taxon>Tetranychoidea</taxon>
        <taxon>Tetranychidae</taxon>
        <taxon>Tetranychus</taxon>
    </lineage>
</organism>
<dbReference type="FunFam" id="1.10.30.10:FF:000013">
    <property type="entry name" value="High mobility group protein B3"/>
    <property type="match status" value="1"/>
</dbReference>
<accession>T1JWH1</accession>
<dbReference type="GO" id="GO:0005694">
    <property type="term" value="C:chromosome"/>
    <property type="evidence" value="ECO:0007669"/>
    <property type="project" value="UniProtKB-SubCell"/>
</dbReference>
<dbReference type="PANTHER" id="PTHR48112:SF32">
    <property type="entry name" value="HIGH MOBILITY GROUP PROTEIN B3"/>
    <property type="match status" value="1"/>
</dbReference>
<keyword evidence="4" id="KW-0158">Chromosome</keyword>
<dbReference type="Pfam" id="PF09011">
    <property type="entry name" value="HMG_box_2"/>
    <property type="match status" value="1"/>
</dbReference>
<keyword evidence="7 8" id="KW-0539">Nucleus</keyword>
<evidence type="ECO:0000256" key="7">
    <source>
        <dbReference type="ARBA" id="ARBA00023242"/>
    </source>
</evidence>
<dbReference type="EMBL" id="CAEY01000812">
    <property type="status" value="NOT_ANNOTATED_CDS"/>
    <property type="molecule type" value="Genomic_DNA"/>
</dbReference>
<feature type="compositionally biased region" description="Basic and acidic residues" evidence="9">
    <location>
        <begin position="54"/>
        <end position="86"/>
    </location>
</feature>
<dbReference type="AlphaFoldDB" id="T1JWH1"/>
<dbReference type="InterPro" id="IPR017967">
    <property type="entry name" value="HMG_boxA_CS"/>
</dbReference>
<dbReference type="Gene3D" id="1.10.30.10">
    <property type="entry name" value="High mobility group box domain"/>
    <property type="match status" value="2"/>
</dbReference>
<proteinExistence type="inferred from homology"/>
<keyword evidence="12" id="KW-1185">Reference proteome</keyword>
<keyword evidence="6 8" id="KW-0238">DNA-binding</keyword>
<reference evidence="11" key="2">
    <citation type="submission" date="2015-06" db="UniProtKB">
        <authorList>
            <consortium name="EnsemblMetazoa"/>
        </authorList>
    </citation>
    <scope>IDENTIFICATION</scope>
</reference>
<dbReference type="OMA" id="DPAYENQ"/>
<feature type="DNA-binding region" description="HMG box" evidence="8">
    <location>
        <begin position="9"/>
        <end position="79"/>
    </location>
</feature>
<evidence type="ECO:0000256" key="2">
    <source>
        <dbReference type="ARBA" id="ARBA00004286"/>
    </source>
</evidence>
<gene>
    <name evidence="11" type="primary">107371725</name>
</gene>
<dbReference type="eggNOG" id="KOG0381">
    <property type="taxonomic scope" value="Eukaryota"/>
</dbReference>
<evidence type="ECO:0000256" key="6">
    <source>
        <dbReference type="ARBA" id="ARBA00023125"/>
    </source>
</evidence>
<dbReference type="CDD" id="cd21978">
    <property type="entry name" value="HMG-box_HMGB_rpt1"/>
    <property type="match status" value="1"/>
</dbReference>
<dbReference type="PROSITE" id="PS50118">
    <property type="entry name" value="HMG_BOX_2"/>
    <property type="match status" value="2"/>
</dbReference>
<feature type="DNA-binding region" description="HMG box" evidence="8">
    <location>
        <begin position="99"/>
        <end position="167"/>
    </location>
</feature>
<evidence type="ECO:0000256" key="4">
    <source>
        <dbReference type="ARBA" id="ARBA00022454"/>
    </source>
</evidence>
<evidence type="ECO:0000313" key="12">
    <source>
        <dbReference type="Proteomes" id="UP000015104"/>
    </source>
</evidence>
<evidence type="ECO:0000256" key="1">
    <source>
        <dbReference type="ARBA" id="ARBA00004123"/>
    </source>
</evidence>
<dbReference type="InterPro" id="IPR009071">
    <property type="entry name" value="HMG_box_dom"/>
</dbReference>
<dbReference type="InterPro" id="IPR036910">
    <property type="entry name" value="HMG_box_dom_sf"/>
</dbReference>
<evidence type="ECO:0000313" key="11">
    <source>
        <dbReference type="EnsemblMetazoa" id="tetur02g08260.1"/>
    </source>
</evidence>
<name>T1JWH1_TETUR</name>
<feature type="domain" description="HMG box" evidence="10">
    <location>
        <begin position="9"/>
        <end position="79"/>
    </location>
</feature>
<dbReference type="EnsemblMetazoa" id="tetur02g08260.1">
    <property type="protein sequence ID" value="tetur02g08260.1"/>
    <property type="gene ID" value="tetur02g08260"/>
</dbReference>